<evidence type="ECO:0000259" key="4">
    <source>
        <dbReference type="PROSITE" id="PS50280"/>
    </source>
</evidence>
<keyword evidence="3" id="KW-0949">S-adenosyl-L-methionine</keyword>
<keyword evidence="6" id="KW-1185">Reference proteome</keyword>
<evidence type="ECO:0000256" key="2">
    <source>
        <dbReference type="ARBA" id="ARBA00022679"/>
    </source>
</evidence>
<dbReference type="STRING" id="703135.A0A2A9P044"/>
<evidence type="ECO:0000313" key="5">
    <source>
        <dbReference type="EMBL" id="PFH54371.1"/>
    </source>
</evidence>
<feature type="domain" description="SET" evidence="4">
    <location>
        <begin position="27"/>
        <end position="280"/>
    </location>
</feature>
<evidence type="ECO:0000313" key="6">
    <source>
        <dbReference type="Proteomes" id="UP000242287"/>
    </source>
</evidence>
<evidence type="ECO:0000256" key="1">
    <source>
        <dbReference type="ARBA" id="ARBA00022603"/>
    </source>
</evidence>
<keyword evidence="2" id="KW-0808">Transferase</keyword>
<accession>A0A2A9P044</accession>
<organism evidence="5 6">
    <name type="scientific">Amanita thiersii Skay4041</name>
    <dbReference type="NCBI Taxonomy" id="703135"/>
    <lineage>
        <taxon>Eukaryota</taxon>
        <taxon>Fungi</taxon>
        <taxon>Dikarya</taxon>
        <taxon>Basidiomycota</taxon>
        <taxon>Agaricomycotina</taxon>
        <taxon>Agaricomycetes</taxon>
        <taxon>Agaricomycetidae</taxon>
        <taxon>Agaricales</taxon>
        <taxon>Pluteineae</taxon>
        <taxon>Amanitaceae</taxon>
        <taxon>Amanita</taxon>
    </lineage>
</organism>
<protein>
    <recommendedName>
        <fullName evidence="4">SET domain-containing protein</fullName>
    </recommendedName>
</protein>
<dbReference type="Proteomes" id="UP000242287">
    <property type="component" value="Unassembled WGS sequence"/>
</dbReference>
<dbReference type="GO" id="GO:0016279">
    <property type="term" value="F:protein-lysine N-methyltransferase activity"/>
    <property type="evidence" value="ECO:0007669"/>
    <property type="project" value="InterPro"/>
</dbReference>
<sequence>MPHHPHRRWQALLEWLNTHGMPTAPHKLHVVARHRPGAGYGLFATRSIPPSTPLFTVPSTALLNILTLSPHYPVANPPLTAVQLISLHLALYRPLDDEDSLDPLFGPYISVLPRDFAFHPLTWLRKRKNGLSSDVEARLLELLPPAVEEELTKISDKFGVDWKRVSEYLSKHSNIRTRFCRACPNKVEQEMQFLWAWLNVNTRCIYYRIHQSLADPDNLSLCPILDFANHTYDGPHMEPRARNTDLIEPSVKFSPDDEMTLVSPADQTIEADDELYLVYGAHSNKTLFVEYGFVNQVSREILEEGRVAGEVDVQRYVEDLFNKRGCVGGWMKELLTEEGYWGDWTIHSYPKPAYPSYRLITALRLYHVISPQATLVPAAAEGGVKLWRETLLGVREVISIENECEWEKTLVEVCRKVTTEAKRGVLIVKSAEIEGKSGWEMGAQNMISWLWMEEEYVGGAVLKEVEEGALPDGSALL</sequence>
<dbReference type="AlphaFoldDB" id="A0A2A9P044"/>
<dbReference type="OrthoDB" id="341421at2759"/>
<evidence type="ECO:0000256" key="3">
    <source>
        <dbReference type="ARBA" id="ARBA00022691"/>
    </source>
</evidence>
<dbReference type="PROSITE" id="PS50280">
    <property type="entry name" value="SET"/>
    <property type="match status" value="1"/>
</dbReference>
<keyword evidence="1" id="KW-0489">Methyltransferase</keyword>
<dbReference type="EMBL" id="KZ301970">
    <property type="protein sequence ID" value="PFH54371.1"/>
    <property type="molecule type" value="Genomic_DNA"/>
</dbReference>
<dbReference type="PANTHER" id="PTHR13271">
    <property type="entry name" value="UNCHARACTERIZED PUTATIVE METHYLTRANSFERASE"/>
    <property type="match status" value="1"/>
</dbReference>
<dbReference type="CDD" id="cd19177">
    <property type="entry name" value="SET_SETD4"/>
    <property type="match status" value="1"/>
</dbReference>
<dbReference type="InterPro" id="IPR001214">
    <property type="entry name" value="SET_dom"/>
</dbReference>
<proteinExistence type="predicted"/>
<reference evidence="5 6" key="1">
    <citation type="submission" date="2014-02" db="EMBL/GenBank/DDBJ databases">
        <title>Transposable element dynamics among asymbiotic and ectomycorrhizal Amanita fungi.</title>
        <authorList>
            <consortium name="DOE Joint Genome Institute"/>
            <person name="Hess J."/>
            <person name="Skrede I."/>
            <person name="Wolfe B."/>
            <person name="LaButti K."/>
            <person name="Ohm R.A."/>
            <person name="Grigoriev I.V."/>
            <person name="Pringle A."/>
        </authorList>
    </citation>
    <scope>NUCLEOTIDE SEQUENCE [LARGE SCALE GENOMIC DNA]</scope>
    <source>
        <strain evidence="5 6">SKay4041</strain>
    </source>
</reference>
<name>A0A2A9P044_9AGAR</name>
<dbReference type="GO" id="GO:0032259">
    <property type="term" value="P:methylation"/>
    <property type="evidence" value="ECO:0007669"/>
    <property type="project" value="UniProtKB-KW"/>
</dbReference>
<dbReference type="InterPro" id="IPR046341">
    <property type="entry name" value="SET_dom_sf"/>
</dbReference>
<gene>
    <name evidence="5" type="ORF">AMATHDRAFT_135273</name>
</gene>
<dbReference type="PANTHER" id="PTHR13271:SF47">
    <property type="entry name" value="ACTIN-HISTIDINE N-METHYLTRANSFERASE"/>
    <property type="match status" value="1"/>
</dbReference>
<dbReference type="SUPFAM" id="SSF82199">
    <property type="entry name" value="SET domain"/>
    <property type="match status" value="1"/>
</dbReference>
<dbReference type="InterPro" id="IPR044429">
    <property type="entry name" value="SETD4_SET"/>
</dbReference>
<dbReference type="InterPro" id="IPR050600">
    <property type="entry name" value="SETD3_SETD6_MTase"/>
</dbReference>
<dbReference type="Gene3D" id="3.90.1410.10">
    <property type="entry name" value="set domain protein methyltransferase, domain 1"/>
    <property type="match status" value="1"/>
</dbReference>